<evidence type="ECO:0000313" key="4">
    <source>
        <dbReference type="EMBL" id="EHM01114.1"/>
    </source>
</evidence>
<dbReference type="PATRIC" id="fig|797515.3.peg.215"/>
<dbReference type="PANTHER" id="PTHR43674:SF2">
    <property type="entry name" value="BETA-UREIDOPROPIONASE"/>
    <property type="match status" value="1"/>
</dbReference>
<dbReference type="Proteomes" id="UP000004625">
    <property type="component" value="Unassembled WGS sequence"/>
</dbReference>
<dbReference type="PANTHER" id="PTHR43674">
    <property type="entry name" value="NITRILASE C965.09-RELATED"/>
    <property type="match status" value="1"/>
</dbReference>
<accession>G9ZKI5</accession>
<evidence type="ECO:0000256" key="1">
    <source>
        <dbReference type="ARBA" id="ARBA00022801"/>
    </source>
</evidence>
<dbReference type="InterPro" id="IPR036526">
    <property type="entry name" value="C-N_Hydrolase_sf"/>
</dbReference>
<dbReference type="InterPro" id="IPR017755">
    <property type="entry name" value="N-carbamoylputrescine_amidase"/>
</dbReference>
<organism evidence="4 5">
    <name type="scientific">Lentilactobacillus parafarraginis F0439</name>
    <dbReference type="NCBI Taxonomy" id="797515"/>
    <lineage>
        <taxon>Bacteria</taxon>
        <taxon>Bacillati</taxon>
        <taxon>Bacillota</taxon>
        <taxon>Bacilli</taxon>
        <taxon>Lactobacillales</taxon>
        <taxon>Lactobacillaceae</taxon>
        <taxon>Lentilactobacillus</taxon>
    </lineage>
</organism>
<dbReference type="InterPro" id="IPR050345">
    <property type="entry name" value="Aliph_Amidase/BUP"/>
</dbReference>
<dbReference type="RefSeq" id="WP_008210551.1">
    <property type="nucleotide sequence ID" value="NZ_JH414910.1"/>
</dbReference>
<dbReference type="SUPFAM" id="SSF56317">
    <property type="entry name" value="Carbon-nitrogen hydrolase"/>
    <property type="match status" value="1"/>
</dbReference>
<evidence type="ECO:0000313" key="5">
    <source>
        <dbReference type="Proteomes" id="UP000004625"/>
    </source>
</evidence>
<evidence type="ECO:0000256" key="2">
    <source>
        <dbReference type="ARBA" id="ARBA00034122"/>
    </source>
</evidence>
<name>G9ZKI5_9LACO</name>
<dbReference type="InterPro" id="IPR003010">
    <property type="entry name" value="C-N_Hydrolase"/>
</dbReference>
<reference evidence="4 5" key="1">
    <citation type="submission" date="2011-09" db="EMBL/GenBank/DDBJ databases">
        <authorList>
            <person name="Weinstock G."/>
            <person name="Sodergren E."/>
            <person name="Clifton S."/>
            <person name="Fulton L."/>
            <person name="Fulton B."/>
            <person name="Courtney L."/>
            <person name="Fronick C."/>
            <person name="Harrison M."/>
            <person name="Strong C."/>
            <person name="Farmer C."/>
            <person name="Delahaunty K."/>
            <person name="Markovic C."/>
            <person name="Hall O."/>
            <person name="Minx P."/>
            <person name="Tomlinson C."/>
            <person name="Mitreva M."/>
            <person name="Hou S."/>
            <person name="Chen J."/>
            <person name="Wollam A."/>
            <person name="Pepin K.H."/>
            <person name="Johnson M."/>
            <person name="Bhonagiri V."/>
            <person name="Zhang X."/>
            <person name="Suruliraj S."/>
            <person name="Warren W."/>
            <person name="Chinwalla A."/>
            <person name="Mardis E.R."/>
            <person name="Wilson R.K."/>
        </authorList>
    </citation>
    <scope>NUCLEOTIDE SEQUENCE [LARGE SCALE GENOMIC DNA]</scope>
    <source>
        <strain evidence="4 5">F0439</strain>
    </source>
</reference>
<proteinExistence type="inferred from homology"/>
<dbReference type="GO" id="GO:0033388">
    <property type="term" value="P:putrescine biosynthetic process from arginine"/>
    <property type="evidence" value="ECO:0007669"/>
    <property type="project" value="TreeGrafter"/>
</dbReference>
<dbReference type="HOGENOM" id="CLU_030130_4_0_9"/>
<dbReference type="AlphaFoldDB" id="G9ZKI5"/>
<comment type="caution">
    <text evidence="4">The sequence shown here is derived from an EMBL/GenBank/DDBJ whole genome shotgun (WGS) entry which is preliminary data.</text>
</comment>
<dbReference type="EMBL" id="AGEY01000012">
    <property type="protein sequence ID" value="EHM01114.1"/>
    <property type="molecule type" value="Genomic_DNA"/>
</dbReference>
<dbReference type="Gene3D" id="3.60.110.10">
    <property type="entry name" value="Carbon-nitrogen hydrolase"/>
    <property type="match status" value="1"/>
</dbReference>
<feature type="domain" description="CN hydrolase" evidence="3">
    <location>
        <begin position="1"/>
        <end position="254"/>
    </location>
</feature>
<dbReference type="CDD" id="cd07573">
    <property type="entry name" value="CPA"/>
    <property type="match status" value="1"/>
</dbReference>
<dbReference type="STRING" id="797515.HMPREF9103_00233"/>
<protein>
    <submittedName>
        <fullName evidence="4">N-carbamoylputrescine amidase</fullName>
    </submittedName>
</protein>
<comment type="similarity">
    <text evidence="2">Belongs to the carbon-nitrogen hydrolase superfamily.</text>
</comment>
<dbReference type="NCBIfam" id="TIGR03381">
    <property type="entry name" value="agmatine_aguB"/>
    <property type="match status" value="1"/>
</dbReference>
<sequence>MVATTQMACSWDVKQNVQKAEDLVNQAAQAGAKIVLLQELFERQYFPQKQKPEFMNFASPQEDDLAVNELQKLAKKLKVVIPVSFFEKKNQNRYNSLTVIDADGTILETYRKSHIPDDVGYEEKYYFTPGDTGFKVWNTQYGKIGIGICWDQWFPEAARCMALQGAQFIFYPSAIGSVPGHPDIDSRGHWQRTIQGHAAANLVPIIVSNRVGLETIDDSQINFYGSSFITDQTGKIVEQADDHSESVLVHSFDLEKIQATQNSWGLFRDRRPDLYKPILSLDGNVR</sequence>
<evidence type="ECO:0000259" key="3">
    <source>
        <dbReference type="PROSITE" id="PS50263"/>
    </source>
</evidence>
<keyword evidence="5" id="KW-1185">Reference proteome</keyword>
<keyword evidence="1" id="KW-0378">Hydrolase</keyword>
<dbReference type="PROSITE" id="PS50263">
    <property type="entry name" value="CN_HYDROLASE"/>
    <property type="match status" value="1"/>
</dbReference>
<gene>
    <name evidence="4" type="ORF">HMPREF9103_00233</name>
</gene>
<dbReference type="GO" id="GO:0050126">
    <property type="term" value="F:N-carbamoylputrescine amidase activity"/>
    <property type="evidence" value="ECO:0007669"/>
    <property type="project" value="InterPro"/>
</dbReference>
<dbReference type="eggNOG" id="COG0388">
    <property type="taxonomic scope" value="Bacteria"/>
</dbReference>
<dbReference type="Pfam" id="PF00795">
    <property type="entry name" value="CN_hydrolase"/>
    <property type="match status" value="1"/>
</dbReference>